<keyword evidence="6 12" id="KW-0547">Nucleotide-binding</keyword>
<dbReference type="GO" id="GO:0006233">
    <property type="term" value="P:dTDP biosynthetic process"/>
    <property type="evidence" value="ECO:0007669"/>
    <property type="project" value="InterPro"/>
</dbReference>
<name>A0A109BDR5_HYPSL</name>
<keyword evidence="15" id="KW-1185">Reference proteome</keyword>
<comment type="catalytic activity">
    <reaction evidence="10 12">
        <text>dTMP + ATP = dTDP + ADP</text>
        <dbReference type="Rhea" id="RHEA:13517"/>
        <dbReference type="ChEBI" id="CHEBI:30616"/>
        <dbReference type="ChEBI" id="CHEBI:58369"/>
        <dbReference type="ChEBI" id="CHEBI:63528"/>
        <dbReference type="ChEBI" id="CHEBI:456216"/>
        <dbReference type="EC" id="2.7.4.9"/>
    </reaction>
</comment>
<evidence type="ECO:0000256" key="10">
    <source>
        <dbReference type="ARBA" id="ARBA00048743"/>
    </source>
</evidence>
<evidence type="ECO:0000256" key="7">
    <source>
        <dbReference type="ARBA" id="ARBA00022777"/>
    </source>
</evidence>
<proteinExistence type="inferred from homology"/>
<dbReference type="AlphaFoldDB" id="A0A109BDR5"/>
<evidence type="ECO:0000256" key="2">
    <source>
        <dbReference type="ARBA" id="ARBA00012980"/>
    </source>
</evidence>
<dbReference type="PANTHER" id="PTHR10344">
    <property type="entry name" value="THYMIDYLATE KINASE"/>
    <property type="match status" value="1"/>
</dbReference>
<dbReference type="NCBIfam" id="TIGR00041">
    <property type="entry name" value="DTMP_kinase"/>
    <property type="match status" value="1"/>
</dbReference>
<dbReference type="CDD" id="cd01672">
    <property type="entry name" value="TMPK"/>
    <property type="match status" value="1"/>
</dbReference>
<dbReference type="Pfam" id="PF02223">
    <property type="entry name" value="Thymidylate_kin"/>
    <property type="match status" value="1"/>
</dbReference>
<dbReference type="PROSITE" id="PS01331">
    <property type="entry name" value="THYMIDYLATE_KINASE"/>
    <property type="match status" value="1"/>
</dbReference>
<feature type="binding site" evidence="12">
    <location>
        <begin position="10"/>
        <end position="17"/>
    </location>
    <ligand>
        <name>ATP</name>
        <dbReference type="ChEBI" id="CHEBI:30616"/>
    </ligand>
</feature>
<dbReference type="GO" id="GO:0005524">
    <property type="term" value="F:ATP binding"/>
    <property type="evidence" value="ECO:0007669"/>
    <property type="project" value="UniProtKB-UniRule"/>
</dbReference>
<dbReference type="GO" id="GO:0006227">
    <property type="term" value="P:dUDP biosynthetic process"/>
    <property type="evidence" value="ECO:0007669"/>
    <property type="project" value="TreeGrafter"/>
</dbReference>
<dbReference type="InterPro" id="IPR018095">
    <property type="entry name" value="Thymidylate_kin_CS"/>
</dbReference>
<evidence type="ECO:0000256" key="4">
    <source>
        <dbReference type="ARBA" id="ARBA00022679"/>
    </source>
</evidence>
<dbReference type="Gene3D" id="3.40.50.300">
    <property type="entry name" value="P-loop containing nucleotide triphosphate hydrolases"/>
    <property type="match status" value="1"/>
</dbReference>
<dbReference type="Proteomes" id="UP000059074">
    <property type="component" value="Unassembled WGS sequence"/>
</dbReference>
<keyword evidence="8 12" id="KW-0067">ATP-binding</keyword>
<dbReference type="EMBL" id="LMTR01000071">
    <property type="protein sequence ID" value="KWT66759.1"/>
    <property type="molecule type" value="Genomic_DNA"/>
</dbReference>
<keyword evidence="4 12" id="KW-0808">Transferase</keyword>
<evidence type="ECO:0000256" key="1">
    <source>
        <dbReference type="ARBA" id="ARBA00009776"/>
    </source>
</evidence>
<dbReference type="GO" id="GO:0006235">
    <property type="term" value="P:dTTP biosynthetic process"/>
    <property type="evidence" value="ECO:0007669"/>
    <property type="project" value="UniProtKB-UniRule"/>
</dbReference>
<evidence type="ECO:0000256" key="9">
    <source>
        <dbReference type="ARBA" id="ARBA00029962"/>
    </source>
</evidence>
<evidence type="ECO:0000259" key="13">
    <source>
        <dbReference type="Pfam" id="PF02223"/>
    </source>
</evidence>
<comment type="caution">
    <text evidence="14">The sequence shown here is derived from an EMBL/GenBank/DDBJ whole genome shotgun (WGS) entry which is preliminary data.</text>
</comment>
<dbReference type="GO" id="GO:0004798">
    <property type="term" value="F:dTMP kinase activity"/>
    <property type="evidence" value="ECO:0007669"/>
    <property type="project" value="UniProtKB-UniRule"/>
</dbReference>
<reference evidence="14 15" key="1">
    <citation type="submission" date="2015-10" db="EMBL/GenBank/DDBJ databases">
        <title>Transcriptomic analysis of a linuron degrading triple-species bacterial consortium.</title>
        <authorList>
            <person name="Albers P."/>
        </authorList>
    </citation>
    <scope>NUCLEOTIDE SEQUENCE [LARGE SCALE GENOMIC DNA]</scope>
    <source>
        <strain evidence="14 15">WDL6</strain>
    </source>
</reference>
<dbReference type="FunFam" id="3.40.50.300:FF:000225">
    <property type="entry name" value="Thymidylate kinase"/>
    <property type="match status" value="1"/>
</dbReference>
<dbReference type="InterPro" id="IPR039430">
    <property type="entry name" value="Thymidylate_kin-like_dom"/>
</dbReference>
<dbReference type="InterPro" id="IPR018094">
    <property type="entry name" value="Thymidylate_kinase"/>
</dbReference>
<dbReference type="PATRIC" id="fig|121290.4.peg.2364"/>
<keyword evidence="7 12" id="KW-0418">Kinase</keyword>
<gene>
    <name evidence="12" type="primary">tmk</name>
    <name evidence="14" type="ORF">APY04_2166</name>
</gene>
<organism evidence="14 15">
    <name type="scientific">Hyphomicrobium sulfonivorans</name>
    <dbReference type="NCBI Taxonomy" id="121290"/>
    <lineage>
        <taxon>Bacteria</taxon>
        <taxon>Pseudomonadati</taxon>
        <taxon>Pseudomonadota</taxon>
        <taxon>Alphaproteobacteria</taxon>
        <taxon>Hyphomicrobiales</taxon>
        <taxon>Hyphomicrobiaceae</taxon>
        <taxon>Hyphomicrobium</taxon>
    </lineage>
</organism>
<dbReference type="InterPro" id="IPR027417">
    <property type="entry name" value="P-loop_NTPase"/>
</dbReference>
<evidence type="ECO:0000313" key="14">
    <source>
        <dbReference type="EMBL" id="KWT66759.1"/>
    </source>
</evidence>
<sequence length="218" mass="23738">MLGKFITFEGGEGSGKSTQARLLADALAARNIATAMTREPGGSPFAEAMRHVILDPATPPHSPLSEALLFYAARADHLDHVVRPALNDGVWVICDRFIDSTRVYQGVAGGLPGEVIDTLNEMIVSPTLPDLTIILDLPAELGLGRAYARRVDRINPDTEADAYERRDLEFHWRLRGAFQAIAAAEPQRCVLIDAAQDEQEVFAEVWHAVESRLLAAGA</sequence>
<evidence type="ECO:0000256" key="8">
    <source>
        <dbReference type="ARBA" id="ARBA00022840"/>
    </source>
</evidence>
<comment type="similarity">
    <text evidence="1 12">Belongs to the thymidylate kinase family.</text>
</comment>
<comment type="function">
    <text evidence="11 12">Phosphorylation of dTMP to form dTDP in both de novo and salvage pathways of dTTP synthesis.</text>
</comment>
<feature type="domain" description="Thymidylate kinase-like" evidence="13">
    <location>
        <begin position="8"/>
        <end position="204"/>
    </location>
</feature>
<evidence type="ECO:0000256" key="11">
    <source>
        <dbReference type="ARBA" id="ARBA00057735"/>
    </source>
</evidence>
<dbReference type="SUPFAM" id="SSF52540">
    <property type="entry name" value="P-loop containing nucleoside triphosphate hydrolases"/>
    <property type="match status" value="1"/>
</dbReference>
<evidence type="ECO:0000256" key="5">
    <source>
        <dbReference type="ARBA" id="ARBA00022727"/>
    </source>
</evidence>
<dbReference type="HAMAP" id="MF_00165">
    <property type="entry name" value="Thymidylate_kinase"/>
    <property type="match status" value="1"/>
</dbReference>
<evidence type="ECO:0000256" key="3">
    <source>
        <dbReference type="ARBA" id="ARBA00017144"/>
    </source>
</evidence>
<accession>A0A109BDR5</accession>
<dbReference type="EC" id="2.7.4.9" evidence="2 12"/>
<dbReference type="STRING" id="121290.APY04_2166"/>
<evidence type="ECO:0000256" key="6">
    <source>
        <dbReference type="ARBA" id="ARBA00022741"/>
    </source>
</evidence>
<evidence type="ECO:0000256" key="12">
    <source>
        <dbReference type="HAMAP-Rule" id="MF_00165"/>
    </source>
</evidence>
<dbReference type="GO" id="GO:0005829">
    <property type="term" value="C:cytosol"/>
    <property type="evidence" value="ECO:0007669"/>
    <property type="project" value="TreeGrafter"/>
</dbReference>
<protein>
    <recommendedName>
        <fullName evidence="3 12">Thymidylate kinase</fullName>
        <ecNumber evidence="2 12">2.7.4.9</ecNumber>
    </recommendedName>
    <alternativeName>
        <fullName evidence="9 12">dTMP kinase</fullName>
    </alternativeName>
</protein>
<dbReference type="PANTHER" id="PTHR10344:SF4">
    <property type="entry name" value="UMP-CMP KINASE 2, MITOCHONDRIAL"/>
    <property type="match status" value="1"/>
</dbReference>
<evidence type="ECO:0000313" key="15">
    <source>
        <dbReference type="Proteomes" id="UP000059074"/>
    </source>
</evidence>
<keyword evidence="5 12" id="KW-0545">Nucleotide biosynthesis</keyword>